<dbReference type="PANTHER" id="PTHR20935">
    <property type="entry name" value="PHOSPHOGLYCERATE MUTASE-RELATED"/>
    <property type="match status" value="1"/>
</dbReference>
<dbReference type="PANTHER" id="PTHR20935:SF1">
    <property type="entry name" value="SLL1549 PROTEIN"/>
    <property type="match status" value="1"/>
</dbReference>
<keyword evidence="1" id="KW-0378">Hydrolase</keyword>
<evidence type="ECO:0000313" key="3">
    <source>
        <dbReference type="Proteomes" id="UP001168552"/>
    </source>
</evidence>
<dbReference type="InterPro" id="IPR029033">
    <property type="entry name" value="His_PPase_superfam"/>
</dbReference>
<dbReference type="SMART" id="SM00855">
    <property type="entry name" value="PGAM"/>
    <property type="match status" value="1"/>
</dbReference>
<proteinExistence type="predicted"/>
<organism evidence="2 3">
    <name type="scientific">Shiella aurantiaca</name>
    <dbReference type="NCBI Taxonomy" id="3058365"/>
    <lineage>
        <taxon>Bacteria</taxon>
        <taxon>Pseudomonadati</taxon>
        <taxon>Bacteroidota</taxon>
        <taxon>Cytophagia</taxon>
        <taxon>Cytophagales</taxon>
        <taxon>Shiellaceae</taxon>
        <taxon>Shiella</taxon>
    </lineage>
</organism>
<evidence type="ECO:0000313" key="2">
    <source>
        <dbReference type="EMBL" id="MDN4164324.1"/>
    </source>
</evidence>
<dbReference type="Proteomes" id="UP001168552">
    <property type="component" value="Unassembled WGS sequence"/>
</dbReference>
<dbReference type="EMBL" id="JAUHJS010000001">
    <property type="protein sequence ID" value="MDN4164324.1"/>
    <property type="molecule type" value="Genomic_DNA"/>
</dbReference>
<dbReference type="InterPro" id="IPR051021">
    <property type="entry name" value="Mito_Ser/Thr_phosphatase"/>
</dbReference>
<dbReference type="InterPro" id="IPR013078">
    <property type="entry name" value="His_Pase_superF_clade-1"/>
</dbReference>
<reference evidence="2" key="1">
    <citation type="submission" date="2023-06" db="EMBL/GenBank/DDBJ databases">
        <title>Cytophagales bacterium Strain LB-30, isolated from soil.</title>
        <authorList>
            <person name="Liu B."/>
        </authorList>
    </citation>
    <scope>NUCLEOTIDE SEQUENCE</scope>
    <source>
        <strain evidence="2">LB-30</strain>
    </source>
</reference>
<gene>
    <name evidence="2" type="ORF">QWY31_02360</name>
</gene>
<keyword evidence="3" id="KW-1185">Reference proteome</keyword>
<dbReference type="Pfam" id="PF00300">
    <property type="entry name" value="His_Phos_1"/>
    <property type="match status" value="1"/>
</dbReference>
<evidence type="ECO:0000256" key="1">
    <source>
        <dbReference type="ARBA" id="ARBA00022801"/>
    </source>
</evidence>
<dbReference type="CDD" id="cd07067">
    <property type="entry name" value="HP_PGM_like"/>
    <property type="match status" value="1"/>
</dbReference>
<sequence length="158" mass="17624">MKDLFLIRHAEAAQASSRNQDFDRMLTSEGMREAKMLGVYISEQNIKPQFMLASAAPRALETARLILSCLDNSCELIEQEDLYEASPRILLKAINEIAESKAAVALVGHNPTISYLAEYLTQEEVGQLPTAGMVHIRLENMLWAEVSQATGRLIQIHP</sequence>
<dbReference type="RefSeq" id="WP_320002850.1">
    <property type="nucleotide sequence ID" value="NZ_JAUHJS010000001.1"/>
</dbReference>
<dbReference type="SUPFAM" id="SSF53254">
    <property type="entry name" value="Phosphoglycerate mutase-like"/>
    <property type="match status" value="1"/>
</dbReference>
<accession>A0ABT8F201</accession>
<dbReference type="Gene3D" id="3.40.50.1240">
    <property type="entry name" value="Phosphoglycerate mutase-like"/>
    <property type="match status" value="1"/>
</dbReference>
<comment type="caution">
    <text evidence="2">The sequence shown here is derived from an EMBL/GenBank/DDBJ whole genome shotgun (WGS) entry which is preliminary data.</text>
</comment>
<name>A0ABT8F201_9BACT</name>
<protein>
    <submittedName>
        <fullName evidence="2">Histidine phosphatase family protein</fullName>
    </submittedName>
</protein>